<organism evidence="2 3">
    <name type="scientific">Ponticaulis profundi</name>
    <dbReference type="NCBI Taxonomy" id="2665222"/>
    <lineage>
        <taxon>Bacteria</taxon>
        <taxon>Pseudomonadati</taxon>
        <taxon>Pseudomonadota</taxon>
        <taxon>Alphaproteobacteria</taxon>
        <taxon>Hyphomonadales</taxon>
        <taxon>Hyphomonadaceae</taxon>
        <taxon>Ponticaulis</taxon>
    </lineage>
</organism>
<feature type="transmembrane region" description="Helical" evidence="1">
    <location>
        <begin position="33"/>
        <end position="55"/>
    </location>
</feature>
<dbReference type="EMBL" id="JBHSSW010000001">
    <property type="protein sequence ID" value="MFC6196448.1"/>
    <property type="molecule type" value="Genomic_DNA"/>
</dbReference>
<protein>
    <submittedName>
        <fullName evidence="2">Uncharacterized protein</fullName>
    </submittedName>
</protein>
<keyword evidence="1" id="KW-0812">Transmembrane</keyword>
<accession>A0ABW1S472</accession>
<feature type="transmembrane region" description="Helical" evidence="1">
    <location>
        <begin position="67"/>
        <end position="88"/>
    </location>
</feature>
<evidence type="ECO:0000313" key="3">
    <source>
        <dbReference type="Proteomes" id="UP001596303"/>
    </source>
</evidence>
<comment type="caution">
    <text evidence="2">The sequence shown here is derived from an EMBL/GenBank/DDBJ whole genome shotgun (WGS) entry which is preliminary data.</text>
</comment>
<keyword evidence="1" id="KW-1133">Transmembrane helix</keyword>
<keyword evidence="1" id="KW-0472">Membrane</keyword>
<reference evidence="3" key="1">
    <citation type="journal article" date="2019" name="Int. J. Syst. Evol. Microbiol.">
        <title>The Global Catalogue of Microorganisms (GCM) 10K type strain sequencing project: providing services to taxonomists for standard genome sequencing and annotation.</title>
        <authorList>
            <consortium name="The Broad Institute Genomics Platform"/>
            <consortium name="The Broad Institute Genome Sequencing Center for Infectious Disease"/>
            <person name="Wu L."/>
            <person name="Ma J."/>
        </authorList>
    </citation>
    <scope>NUCLEOTIDE SEQUENCE [LARGE SCALE GENOMIC DNA]</scope>
    <source>
        <strain evidence="3">CGMCC-1.15741</strain>
    </source>
</reference>
<evidence type="ECO:0000313" key="2">
    <source>
        <dbReference type="EMBL" id="MFC6196448.1"/>
    </source>
</evidence>
<keyword evidence="3" id="KW-1185">Reference proteome</keyword>
<name>A0ABW1S472_9PROT</name>
<gene>
    <name evidence="2" type="ORF">ACFQDM_00070</name>
</gene>
<dbReference type="Proteomes" id="UP001596303">
    <property type="component" value="Unassembled WGS sequence"/>
</dbReference>
<proteinExistence type="predicted"/>
<evidence type="ECO:0000256" key="1">
    <source>
        <dbReference type="SAM" id="Phobius"/>
    </source>
</evidence>
<sequence>MTDPVDPDHKATPRADGKYAGERWFGWTSHPKAGAYTFIAIAVLSALLFGADFLVHRHEYLHIAEFPVFYALFGFASFAFVVLSGWPLRKLLGRPENYYEPETSSDD</sequence>
<dbReference type="RefSeq" id="WP_377373825.1">
    <property type="nucleotide sequence ID" value="NZ_JBHSSW010000001.1"/>
</dbReference>